<protein>
    <submittedName>
        <fullName evidence="1">Competence protein ComK</fullName>
    </submittedName>
</protein>
<dbReference type="Pfam" id="PF06338">
    <property type="entry name" value="ComK"/>
    <property type="match status" value="1"/>
</dbReference>
<dbReference type="RefSeq" id="WP_381433212.1">
    <property type="nucleotide sequence ID" value="NZ_JBHSNO010000005.1"/>
</dbReference>
<accession>A0ABW0TJE2</accession>
<evidence type="ECO:0000313" key="2">
    <source>
        <dbReference type="Proteomes" id="UP001596109"/>
    </source>
</evidence>
<sequence length="160" mass="18089">MLNCDSLLLDECALALKPVFTGGYQSKIITTQGIYYSKLPAKELLNKACLRYFSTKQGRTQAAALLLEFSRKPPFMIVPNEVGVFPTESPKNPECIWIFNHRFTVDEVAKGKSVITFMNGTSIHVPVSKFTIVKQNERLHTLMSISRFMHREKGLYGKGE</sequence>
<keyword evidence="2" id="KW-1185">Reference proteome</keyword>
<dbReference type="Proteomes" id="UP001596109">
    <property type="component" value="Unassembled WGS sequence"/>
</dbReference>
<evidence type="ECO:0000313" key="1">
    <source>
        <dbReference type="EMBL" id="MFC5589098.1"/>
    </source>
</evidence>
<name>A0ABW0TJE2_9BACL</name>
<dbReference type="EMBL" id="JBHSNO010000005">
    <property type="protein sequence ID" value="MFC5589098.1"/>
    <property type="molecule type" value="Genomic_DNA"/>
</dbReference>
<proteinExistence type="predicted"/>
<organism evidence="1 2">
    <name type="scientific">Sporosarcina soli</name>
    <dbReference type="NCBI Taxonomy" id="334736"/>
    <lineage>
        <taxon>Bacteria</taxon>
        <taxon>Bacillati</taxon>
        <taxon>Bacillota</taxon>
        <taxon>Bacilli</taxon>
        <taxon>Bacillales</taxon>
        <taxon>Caryophanaceae</taxon>
        <taxon>Sporosarcina</taxon>
    </lineage>
</organism>
<dbReference type="InterPro" id="IPR010461">
    <property type="entry name" value="ComK"/>
</dbReference>
<reference evidence="2" key="1">
    <citation type="journal article" date="2019" name="Int. J. Syst. Evol. Microbiol.">
        <title>The Global Catalogue of Microorganisms (GCM) 10K type strain sequencing project: providing services to taxonomists for standard genome sequencing and annotation.</title>
        <authorList>
            <consortium name="The Broad Institute Genomics Platform"/>
            <consortium name="The Broad Institute Genome Sequencing Center for Infectious Disease"/>
            <person name="Wu L."/>
            <person name="Ma J."/>
        </authorList>
    </citation>
    <scope>NUCLEOTIDE SEQUENCE [LARGE SCALE GENOMIC DNA]</scope>
    <source>
        <strain evidence="2">CGMCC 4.1434</strain>
    </source>
</reference>
<comment type="caution">
    <text evidence="1">The sequence shown here is derived from an EMBL/GenBank/DDBJ whole genome shotgun (WGS) entry which is preliminary data.</text>
</comment>
<gene>
    <name evidence="1" type="ORF">ACFPRA_09380</name>
</gene>